<name>A0ABT0R1G7_9MICO</name>
<dbReference type="RefSeq" id="WP_249737828.1">
    <property type="nucleotide sequence ID" value="NZ_JAKNCJ010000005.1"/>
</dbReference>
<dbReference type="PANTHER" id="PTHR30146">
    <property type="entry name" value="LACI-RELATED TRANSCRIPTIONAL REPRESSOR"/>
    <property type="match status" value="1"/>
</dbReference>
<dbReference type="EMBL" id="JAKNCJ010000005">
    <property type="protein sequence ID" value="MCL6423746.1"/>
    <property type="molecule type" value="Genomic_DNA"/>
</dbReference>
<dbReference type="InterPro" id="IPR000843">
    <property type="entry name" value="HTH_LacI"/>
</dbReference>
<dbReference type="PRINTS" id="PR00036">
    <property type="entry name" value="HTHLACI"/>
</dbReference>
<accession>A0ABT0R1G7</accession>
<feature type="domain" description="HTH lacI-type" evidence="4">
    <location>
        <begin position="10"/>
        <end position="64"/>
    </location>
</feature>
<dbReference type="Gene3D" id="3.40.50.2300">
    <property type="match status" value="2"/>
</dbReference>
<dbReference type="PROSITE" id="PS50932">
    <property type="entry name" value="HTH_LACI_2"/>
    <property type="match status" value="1"/>
</dbReference>
<organism evidence="5 6">
    <name type="scientific">Brachybacterium equifaecis</name>
    <dbReference type="NCBI Taxonomy" id="2910770"/>
    <lineage>
        <taxon>Bacteria</taxon>
        <taxon>Bacillati</taxon>
        <taxon>Actinomycetota</taxon>
        <taxon>Actinomycetes</taxon>
        <taxon>Micrococcales</taxon>
        <taxon>Dermabacteraceae</taxon>
        <taxon>Brachybacterium</taxon>
    </lineage>
</organism>
<evidence type="ECO:0000256" key="3">
    <source>
        <dbReference type="ARBA" id="ARBA00023163"/>
    </source>
</evidence>
<dbReference type="PANTHER" id="PTHR30146:SF109">
    <property type="entry name" value="HTH-TYPE TRANSCRIPTIONAL REGULATOR GALS"/>
    <property type="match status" value="1"/>
</dbReference>
<evidence type="ECO:0000256" key="2">
    <source>
        <dbReference type="ARBA" id="ARBA00023125"/>
    </source>
</evidence>
<dbReference type="CDD" id="cd06267">
    <property type="entry name" value="PBP1_LacI_sugar_binding-like"/>
    <property type="match status" value="1"/>
</dbReference>
<dbReference type="InterPro" id="IPR001761">
    <property type="entry name" value="Peripla_BP/Lac1_sug-bd_dom"/>
</dbReference>
<dbReference type="SUPFAM" id="SSF47413">
    <property type="entry name" value="lambda repressor-like DNA-binding domains"/>
    <property type="match status" value="1"/>
</dbReference>
<evidence type="ECO:0000256" key="1">
    <source>
        <dbReference type="ARBA" id="ARBA00023015"/>
    </source>
</evidence>
<dbReference type="Proteomes" id="UP001203761">
    <property type="component" value="Unassembled WGS sequence"/>
</dbReference>
<evidence type="ECO:0000259" key="4">
    <source>
        <dbReference type="PROSITE" id="PS50932"/>
    </source>
</evidence>
<dbReference type="SMART" id="SM00354">
    <property type="entry name" value="HTH_LACI"/>
    <property type="match status" value="1"/>
</dbReference>
<gene>
    <name evidence="5" type="ORF">Bequi_10165</name>
</gene>
<dbReference type="SUPFAM" id="SSF53822">
    <property type="entry name" value="Periplasmic binding protein-like I"/>
    <property type="match status" value="1"/>
</dbReference>
<dbReference type="InterPro" id="IPR010982">
    <property type="entry name" value="Lambda_DNA-bd_dom_sf"/>
</dbReference>
<protein>
    <submittedName>
        <fullName evidence="5">LacI family transcriptional regulator</fullName>
    </submittedName>
</protein>
<evidence type="ECO:0000313" key="6">
    <source>
        <dbReference type="Proteomes" id="UP001203761"/>
    </source>
</evidence>
<dbReference type="CDD" id="cd01392">
    <property type="entry name" value="HTH_LacI"/>
    <property type="match status" value="1"/>
</dbReference>
<keyword evidence="6" id="KW-1185">Reference proteome</keyword>
<dbReference type="Pfam" id="PF00356">
    <property type="entry name" value="LacI"/>
    <property type="match status" value="1"/>
</dbReference>
<keyword evidence="1" id="KW-0805">Transcription regulation</keyword>
<keyword evidence="3" id="KW-0804">Transcription</keyword>
<dbReference type="InterPro" id="IPR028082">
    <property type="entry name" value="Peripla_BP_I"/>
</dbReference>
<keyword evidence="2" id="KW-0238">DNA-binding</keyword>
<dbReference type="Pfam" id="PF00532">
    <property type="entry name" value="Peripla_BP_1"/>
    <property type="match status" value="1"/>
</dbReference>
<reference evidence="5" key="1">
    <citation type="submission" date="2022-02" db="EMBL/GenBank/DDBJ databases">
        <authorList>
            <person name="Lee M."/>
            <person name="Kim S.-J."/>
            <person name="Jung M.-Y."/>
        </authorList>
    </citation>
    <scope>NUCLEOTIDE SEQUENCE</scope>
    <source>
        <strain evidence="5">JHP9</strain>
    </source>
</reference>
<evidence type="ECO:0000313" key="5">
    <source>
        <dbReference type="EMBL" id="MCL6423746.1"/>
    </source>
</evidence>
<proteinExistence type="predicted"/>
<sequence>MTIPRSAPRPTMKDVAARAGVSLKTVSRVVNREDGVSAGRVERVQRAAEELGYQPDAAAGNLRRSDRRSHAVGLLLSSAENPFDAWIQRGVEDVAAQRRTVVLAASSDESSQRELRIAQAFTARRVDGLILLPAGQDQSHLAREVERGTPVVAVDRPARGLRIDAVLADNRGGARAGVEHLMGHGHRRIAVLGHLASLHTAAERLAGAREALAAAGAALPDELVVQGLEDEQDAARAVHRLLDLEHPPTALFATRNVVSAGAFRALRERGELGRTALAGFDDFAAADLLDPPLTVITQEAYDLGRAAAERVFARMEDPRLAPETITIPTRRLIVRGSCGC</sequence>
<dbReference type="Gene3D" id="1.10.260.40">
    <property type="entry name" value="lambda repressor-like DNA-binding domains"/>
    <property type="match status" value="1"/>
</dbReference>
<dbReference type="PROSITE" id="PS00356">
    <property type="entry name" value="HTH_LACI_1"/>
    <property type="match status" value="1"/>
</dbReference>
<comment type="caution">
    <text evidence="5">The sequence shown here is derived from an EMBL/GenBank/DDBJ whole genome shotgun (WGS) entry which is preliminary data.</text>
</comment>